<evidence type="ECO:0000313" key="3">
    <source>
        <dbReference type="Proteomes" id="UP000198968"/>
    </source>
</evidence>
<dbReference type="OrthoDB" id="529575at2"/>
<accession>A0A1I4W8C1</accession>
<dbReference type="Proteomes" id="UP000198968">
    <property type="component" value="Unassembled WGS sequence"/>
</dbReference>
<protein>
    <submittedName>
        <fullName evidence="2">HNH endonuclease</fullName>
    </submittedName>
</protein>
<keyword evidence="2" id="KW-0255">Endonuclease</keyword>
<organism evidence="2 3">
    <name type="scientific">Candidatus Pantoea varia</name>
    <dbReference type="NCBI Taxonomy" id="1881036"/>
    <lineage>
        <taxon>Bacteria</taxon>
        <taxon>Pseudomonadati</taxon>
        <taxon>Pseudomonadota</taxon>
        <taxon>Gammaproteobacteria</taxon>
        <taxon>Enterobacterales</taxon>
        <taxon>Erwiniaceae</taxon>
        <taxon>Pantoea</taxon>
    </lineage>
</organism>
<dbReference type="PROSITE" id="PS00028">
    <property type="entry name" value="ZINC_FINGER_C2H2_1"/>
    <property type="match status" value="1"/>
</dbReference>
<dbReference type="InterPro" id="IPR013087">
    <property type="entry name" value="Znf_C2H2_type"/>
</dbReference>
<proteinExistence type="predicted"/>
<dbReference type="EMBL" id="FOVG01000001">
    <property type="protein sequence ID" value="SFN09685.1"/>
    <property type="molecule type" value="Genomic_DNA"/>
</dbReference>
<feature type="domain" description="C2H2-type" evidence="1">
    <location>
        <begin position="201"/>
        <end position="222"/>
    </location>
</feature>
<evidence type="ECO:0000313" key="2">
    <source>
        <dbReference type="EMBL" id="SFN09685.1"/>
    </source>
</evidence>
<dbReference type="RefSeq" id="WP_090958515.1">
    <property type="nucleotide sequence ID" value="NZ_FOVG01000001.1"/>
</dbReference>
<keyword evidence="2" id="KW-0540">Nuclease</keyword>
<gene>
    <name evidence="2" type="ORF">SAMN05428971_0047</name>
</gene>
<sequence length="488" mass="55122">MKMTRLEAIKAWGRASREGKPIPEEVREVLLRTQNDSRHDFHIESPTVKVRVSNEQAKRNMNGNKLLTAPVTIRSVGAALNPEQMEIYNQKRKLDNQQRKHNPQLYSNILLELISSGLSKKQATKKAKAIFQGETLDRFNKEQRKPAEKLTSPAIYRGIFNEETIKPSSRHLAKVKQKETNQADNEQKKIDTVLIRRPISCIECKIDFEYFGRFVDHTRDIHRTSLSTPKLIIEIETPVAAADNVIDPPVLSSNETVEEVFSVRVAETPETFSDKWIRLFAENGYTVAMVDAFKREATKQGMDVKQAHEFLSVCKPSKHLIETPVRPQEVMILPEQTNAITNPLENLVDSVSNDASYIPALSESIEQALFSDRIVRTRTNQNDFKERVAANFGYRCAITNSGEALEAAHIEPVSTGNNNTSNGLLMLACLHRLFDAGLMGINPDSLTVHFKPDCTYFAKSILEGKKLNVHSVTLNISGLLERWLSFEA</sequence>
<dbReference type="GO" id="GO:0004519">
    <property type="term" value="F:endonuclease activity"/>
    <property type="evidence" value="ECO:0007669"/>
    <property type="project" value="UniProtKB-KW"/>
</dbReference>
<dbReference type="AlphaFoldDB" id="A0A1I4W8C1"/>
<dbReference type="Pfam" id="PF13391">
    <property type="entry name" value="HNH_2"/>
    <property type="match status" value="1"/>
</dbReference>
<reference evidence="3" key="1">
    <citation type="submission" date="2016-10" db="EMBL/GenBank/DDBJ databases">
        <authorList>
            <person name="Varghese N."/>
            <person name="Submissions S."/>
        </authorList>
    </citation>
    <scope>NUCLEOTIDE SEQUENCE [LARGE SCALE GENOMIC DNA]</scope>
    <source>
        <strain evidence="3">OV426</strain>
    </source>
</reference>
<evidence type="ECO:0000259" key="1">
    <source>
        <dbReference type="PROSITE" id="PS00028"/>
    </source>
</evidence>
<keyword evidence="2" id="KW-0378">Hydrolase</keyword>
<keyword evidence="3" id="KW-1185">Reference proteome</keyword>
<name>A0A1I4W8C1_9GAMM</name>
<dbReference type="InterPro" id="IPR003615">
    <property type="entry name" value="HNH_nuc"/>
</dbReference>